<feature type="chain" id="PRO_5005350698" description="DUF4200 domain-containing protein" evidence="3">
    <location>
        <begin position="24"/>
        <end position="404"/>
    </location>
</feature>
<proteinExistence type="predicted"/>
<feature type="region of interest" description="Disordered" evidence="2">
    <location>
        <begin position="64"/>
        <end position="83"/>
    </location>
</feature>
<feature type="compositionally biased region" description="Basic and acidic residues" evidence="2">
    <location>
        <begin position="64"/>
        <end position="73"/>
    </location>
</feature>
<evidence type="ECO:0000313" key="4">
    <source>
        <dbReference type="EMBL" id="EHY64330.1"/>
    </source>
</evidence>
<keyword evidence="3" id="KW-0732">Signal</keyword>
<dbReference type="Proteomes" id="UP000005622">
    <property type="component" value="Unassembled WGS sequence"/>
</dbReference>
<sequence length="404" mass="46758">MWGKESIIKAAVILMCAVGPVPFRIHTCVCITPNPGDLQEGPLSMTDNLRAPSIPLKARKVLESRQSVDKEAGNKSGTNTLDESFNSGISAGSASAPLAMPVLDRQKSYYFGVEEKLEIYKAMNKAQKTKNTVKNELDKLVKINIDANLAQETFSDKIDSLRNIKKKYKQSNNEYISAREERDAINKRIKTEYTNSHISTARIPKDTDAKYDEEIEEVNALYKEIYKLKTEEETKSREYLKYLSYVKDLEKKKHRSREETLEYYSHAVEVEKELSNRLECMLEIFKKIYAKDQLLCSVKERETNYLKKSEEEIKPQEELVELYRDRLQYVVKVINALDSMCTRQKGIISKVIKVCDAYIAYDEVESMRERQDTILEIAMRSLCKLEEGLEQYNTIPRSQPETWF</sequence>
<gene>
    <name evidence="4" type="ORF">NERG_02626</name>
</gene>
<evidence type="ECO:0000256" key="1">
    <source>
        <dbReference type="SAM" id="Coils"/>
    </source>
</evidence>
<dbReference type="HOGENOM" id="CLU_047738_0_0_1"/>
<evidence type="ECO:0000256" key="2">
    <source>
        <dbReference type="SAM" id="MobiDB-lite"/>
    </source>
</evidence>
<evidence type="ECO:0000256" key="3">
    <source>
        <dbReference type="SAM" id="SignalP"/>
    </source>
</evidence>
<dbReference type="EMBL" id="JH604648">
    <property type="protein sequence ID" value="EHY64330.1"/>
    <property type="molecule type" value="Genomic_DNA"/>
</dbReference>
<feature type="coiled-coil region" evidence="1">
    <location>
        <begin position="123"/>
        <end position="188"/>
    </location>
</feature>
<dbReference type="AlphaFoldDB" id="H8ZGA5"/>
<reference evidence="4" key="1">
    <citation type="submission" date="2011-03" db="EMBL/GenBank/DDBJ databases">
        <title>The Genome Sequence of Nematocida sp1 strain ERTm2.</title>
        <authorList>
            <consortium name="The Broad Institute Genome Sequencing Platform"/>
            <consortium name="The Broad Institute Genome Sequencing Center for Infectious Disease"/>
            <person name="Cuomo C."/>
            <person name="Troemel E."/>
            <person name="Young S.K."/>
            <person name="Zeng Q."/>
            <person name="Gargeya S."/>
            <person name="Fitzgerald M."/>
            <person name="Haas B."/>
            <person name="Abouelleil A."/>
            <person name="Alvarado L."/>
            <person name="Arachchi H.M."/>
            <person name="Berlin A."/>
            <person name="Brown A."/>
            <person name="Chapman S.B."/>
            <person name="Chen Z."/>
            <person name="Dunbar C."/>
            <person name="Freedman E."/>
            <person name="Gearin G."/>
            <person name="Gellesch M."/>
            <person name="Goldberg J."/>
            <person name="Griggs A."/>
            <person name="Gujja S."/>
            <person name="Heilman E.R."/>
            <person name="Heiman D."/>
            <person name="Howarth C."/>
            <person name="Larson L."/>
            <person name="Lui A."/>
            <person name="MacDonald P.J.P."/>
            <person name="Mehta T."/>
            <person name="Montmayeur A."/>
            <person name="Murphy C."/>
            <person name="Neiman D."/>
            <person name="Pearson M."/>
            <person name="Priest M."/>
            <person name="Roberts A."/>
            <person name="Saif S."/>
            <person name="Shea T."/>
            <person name="Shenoy N."/>
            <person name="Sisk P."/>
            <person name="Stolte C."/>
            <person name="Sykes S."/>
            <person name="White J."/>
            <person name="Yandava C."/>
            <person name="Wortman J."/>
            <person name="Nusbaum C."/>
            <person name="Birren B."/>
        </authorList>
    </citation>
    <scope>NUCLEOTIDE SEQUENCE</scope>
    <source>
        <strain evidence="4">ERTm2</strain>
    </source>
</reference>
<accession>H8ZGA5</accession>
<feature type="signal peptide" evidence="3">
    <location>
        <begin position="1"/>
        <end position="23"/>
    </location>
</feature>
<name>H8ZGA5_NEMA1</name>
<evidence type="ECO:0008006" key="5">
    <source>
        <dbReference type="Google" id="ProtNLM"/>
    </source>
</evidence>
<organism evidence="4">
    <name type="scientific">Nematocida ausubeli (strain ATCC PRA-371 / ERTm2)</name>
    <name type="common">Nematode killer fungus</name>
    <dbReference type="NCBI Taxonomy" id="1913371"/>
    <lineage>
        <taxon>Eukaryota</taxon>
        <taxon>Fungi</taxon>
        <taxon>Fungi incertae sedis</taxon>
        <taxon>Microsporidia</taxon>
        <taxon>Nematocida</taxon>
    </lineage>
</organism>
<keyword evidence="1" id="KW-0175">Coiled coil</keyword>
<protein>
    <recommendedName>
        <fullName evidence="5">DUF4200 domain-containing protein</fullName>
    </recommendedName>
</protein>